<feature type="transmembrane region" description="Helical" evidence="2">
    <location>
        <begin position="6"/>
        <end position="29"/>
    </location>
</feature>
<evidence type="ECO:0000313" key="4">
    <source>
        <dbReference type="Proteomes" id="UP000297280"/>
    </source>
</evidence>
<keyword evidence="2" id="KW-0472">Membrane</keyword>
<name>A0A4Z1L284_9HELO</name>
<keyword evidence="4" id="KW-1185">Reference proteome</keyword>
<dbReference type="Proteomes" id="UP000297280">
    <property type="component" value="Unassembled WGS sequence"/>
</dbReference>
<feature type="region of interest" description="Disordered" evidence="1">
    <location>
        <begin position="93"/>
        <end position="128"/>
    </location>
</feature>
<accession>A0A4Z1L284</accession>
<comment type="caution">
    <text evidence="3">The sequence shown here is derived from an EMBL/GenBank/DDBJ whole genome shotgun (WGS) entry which is preliminary data.</text>
</comment>
<evidence type="ECO:0000256" key="1">
    <source>
        <dbReference type="SAM" id="MobiDB-lite"/>
    </source>
</evidence>
<evidence type="ECO:0000256" key="2">
    <source>
        <dbReference type="SAM" id="Phobius"/>
    </source>
</evidence>
<feature type="compositionally biased region" description="Polar residues" evidence="1">
    <location>
        <begin position="93"/>
        <end position="103"/>
    </location>
</feature>
<reference evidence="3 4" key="1">
    <citation type="submission" date="2017-12" db="EMBL/GenBank/DDBJ databases">
        <title>Comparative genomics of Botrytis spp.</title>
        <authorList>
            <person name="Valero-Jimenez C.A."/>
            <person name="Tapia P."/>
            <person name="Veloso J."/>
            <person name="Silva-Moreno E."/>
            <person name="Staats M."/>
            <person name="Valdes J.H."/>
            <person name="Van Kan J.A.L."/>
        </authorList>
    </citation>
    <scope>NUCLEOTIDE SEQUENCE [LARGE SCALE GENOMIC DNA]</scope>
    <source>
        <strain evidence="3 4">MUCL3349</strain>
    </source>
</reference>
<organism evidence="3 4">
    <name type="scientific">Botrytis porri</name>
    <dbReference type="NCBI Taxonomy" id="87229"/>
    <lineage>
        <taxon>Eukaryota</taxon>
        <taxon>Fungi</taxon>
        <taxon>Dikarya</taxon>
        <taxon>Ascomycota</taxon>
        <taxon>Pezizomycotina</taxon>
        <taxon>Leotiomycetes</taxon>
        <taxon>Helotiales</taxon>
        <taxon>Sclerotiniaceae</taxon>
        <taxon>Botrytis</taxon>
    </lineage>
</organism>
<gene>
    <name evidence="3" type="ORF">BPOR_0045g00050</name>
</gene>
<feature type="compositionally biased region" description="Low complexity" evidence="1">
    <location>
        <begin position="104"/>
        <end position="115"/>
    </location>
</feature>
<keyword evidence="2" id="KW-0812">Transmembrane</keyword>
<keyword evidence="2" id="KW-1133">Transmembrane helix</keyword>
<evidence type="ECO:0000313" key="3">
    <source>
        <dbReference type="EMBL" id="TGO90942.1"/>
    </source>
</evidence>
<dbReference type="EMBL" id="PQXO01000045">
    <property type="protein sequence ID" value="TGO90942.1"/>
    <property type="molecule type" value="Genomic_DNA"/>
</dbReference>
<protein>
    <submittedName>
        <fullName evidence="3">Uncharacterized protein</fullName>
    </submittedName>
</protein>
<proteinExistence type="predicted"/>
<dbReference type="AlphaFoldDB" id="A0A4Z1L284"/>
<sequence length="255" mass="26241">MYEADDYVPGYCFMIVILIGIQPLTGMLLPPRARFYIPQANFLPFLFTGILPPTTVMQFQPSILTPFLALFTNAQSITFPDINIPSIPGTSSFAPSTDMTNGKSSSSSYSSSSSSFADGKGSSNIQQVSTTCDSDANCETRVNGIVNGTAVGATTLGTSTVRIISTSTIPAASGISQQSEETVAPVRDGGLLGGNAELTTSGTAGRTVIVTETATAKPTGVARVQDVSSGASRGMGRMGNVMTLALGIAMGALAL</sequence>